<dbReference type="InterPro" id="IPR036390">
    <property type="entry name" value="WH_DNA-bd_sf"/>
</dbReference>
<dbReference type="HOGENOM" id="CLU_083287_7_0_7"/>
<keyword evidence="3" id="KW-1185">Reference proteome</keyword>
<dbReference type="InterPro" id="IPR036388">
    <property type="entry name" value="WH-like_DNA-bd_sf"/>
</dbReference>
<dbReference type="STRING" id="1184267.A11Q_24"/>
<dbReference type="PANTHER" id="PTHR33164">
    <property type="entry name" value="TRANSCRIPTIONAL REGULATOR, MARR FAMILY"/>
    <property type="match status" value="1"/>
</dbReference>
<dbReference type="OrthoDB" id="7063965at2"/>
<dbReference type="InterPro" id="IPR011991">
    <property type="entry name" value="ArsR-like_HTH"/>
</dbReference>
<dbReference type="SMART" id="SM00347">
    <property type="entry name" value="HTH_MARR"/>
    <property type="match status" value="1"/>
</dbReference>
<proteinExistence type="predicted"/>
<dbReference type="PRINTS" id="PR00598">
    <property type="entry name" value="HTHMARR"/>
</dbReference>
<dbReference type="Pfam" id="PF12802">
    <property type="entry name" value="MarR_2"/>
    <property type="match status" value="1"/>
</dbReference>
<dbReference type="AlphaFoldDB" id="M4VMD6"/>
<dbReference type="EMBL" id="CP003537">
    <property type="protein sequence ID" value="AGH94244.1"/>
    <property type="molecule type" value="Genomic_DNA"/>
</dbReference>
<dbReference type="SUPFAM" id="SSF46785">
    <property type="entry name" value="Winged helix' DNA-binding domain"/>
    <property type="match status" value="1"/>
</dbReference>
<evidence type="ECO:0000313" key="2">
    <source>
        <dbReference type="EMBL" id="AGH94244.1"/>
    </source>
</evidence>
<reference evidence="2 3" key="1">
    <citation type="journal article" date="2013" name="ISME J.">
        <title>By their genes ye shall know them: genomic signatures of predatory bacteria.</title>
        <authorList>
            <person name="Pasternak Z."/>
            <person name="Pietrokovski S."/>
            <person name="Rotem O."/>
            <person name="Gophna U."/>
            <person name="Lurie-Weinberger M.N."/>
            <person name="Jurkevitch E."/>
        </authorList>
    </citation>
    <scope>NUCLEOTIDE SEQUENCE [LARGE SCALE GENOMIC DNA]</scope>
    <source>
        <strain evidence="2 3">JSS</strain>
    </source>
</reference>
<accession>M4VMD6</accession>
<name>M4VMD6_9BACT</name>
<organism evidence="2 3">
    <name type="scientific">Pseudobdellovibrio exovorus JSS</name>
    <dbReference type="NCBI Taxonomy" id="1184267"/>
    <lineage>
        <taxon>Bacteria</taxon>
        <taxon>Pseudomonadati</taxon>
        <taxon>Bdellovibrionota</taxon>
        <taxon>Bdellovibrionia</taxon>
        <taxon>Bdellovibrionales</taxon>
        <taxon>Pseudobdellovibrionaceae</taxon>
        <taxon>Pseudobdellovibrio</taxon>
    </lineage>
</organism>
<dbReference type="PROSITE" id="PS50995">
    <property type="entry name" value="HTH_MARR_2"/>
    <property type="match status" value="1"/>
</dbReference>
<dbReference type="KEGG" id="bex:A11Q_24"/>
<feature type="domain" description="HTH marR-type" evidence="1">
    <location>
        <begin position="20"/>
        <end position="155"/>
    </location>
</feature>
<sequence>MKKKHHINEIEVEASKINLKQPLGRFLIILFRQFEEELMAELSKKGHRTISAADLNVLRHIDPKGISANRIAELAGVSKQAISKQINKLDKDGLIKREVDTEDQRAQQIAFTKKGEKLIYDSIAIIEKIENRFANILGGSAQLEKVKSSLNRLIDK</sequence>
<dbReference type="CDD" id="cd00090">
    <property type="entry name" value="HTH_ARSR"/>
    <property type="match status" value="1"/>
</dbReference>
<dbReference type="RefSeq" id="WP_015468734.1">
    <property type="nucleotide sequence ID" value="NC_020813.1"/>
</dbReference>
<evidence type="ECO:0000259" key="1">
    <source>
        <dbReference type="PROSITE" id="PS50995"/>
    </source>
</evidence>
<dbReference type="InterPro" id="IPR000835">
    <property type="entry name" value="HTH_MarR-typ"/>
</dbReference>
<dbReference type="eggNOG" id="COG1846">
    <property type="taxonomic scope" value="Bacteria"/>
</dbReference>
<dbReference type="Proteomes" id="UP000012040">
    <property type="component" value="Chromosome"/>
</dbReference>
<dbReference type="GO" id="GO:0006950">
    <property type="term" value="P:response to stress"/>
    <property type="evidence" value="ECO:0007669"/>
    <property type="project" value="TreeGrafter"/>
</dbReference>
<dbReference type="PANTHER" id="PTHR33164:SF43">
    <property type="entry name" value="HTH-TYPE TRANSCRIPTIONAL REPRESSOR YETL"/>
    <property type="match status" value="1"/>
</dbReference>
<protein>
    <recommendedName>
        <fullName evidence="1">HTH marR-type domain-containing protein</fullName>
    </recommendedName>
</protein>
<dbReference type="PATRIC" id="fig|1184267.3.peg.26"/>
<gene>
    <name evidence="2" type="ORF">A11Q_24</name>
</gene>
<dbReference type="Gene3D" id="1.10.10.10">
    <property type="entry name" value="Winged helix-like DNA-binding domain superfamily/Winged helix DNA-binding domain"/>
    <property type="match status" value="1"/>
</dbReference>
<dbReference type="GO" id="GO:0003700">
    <property type="term" value="F:DNA-binding transcription factor activity"/>
    <property type="evidence" value="ECO:0007669"/>
    <property type="project" value="InterPro"/>
</dbReference>
<evidence type="ECO:0000313" key="3">
    <source>
        <dbReference type="Proteomes" id="UP000012040"/>
    </source>
</evidence>
<dbReference type="InterPro" id="IPR039422">
    <property type="entry name" value="MarR/SlyA-like"/>
</dbReference>